<dbReference type="EMBL" id="JAIZAY010000005">
    <property type="protein sequence ID" value="KAJ8041392.1"/>
    <property type="molecule type" value="Genomic_DNA"/>
</dbReference>
<evidence type="ECO:0000313" key="1">
    <source>
        <dbReference type="EMBL" id="KAJ8041392.1"/>
    </source>
</evidence>
<proteinExistence type="predicted"/>
<dbReference type="PANTHER" id="PTHR33480:SF1">
    <property type="entry name" value="TYR RECOMBINASE DOMAIN-CONTAINING PROTEIN"/>
    <property type="match status" value="1"/>
</dbReference>
<evidence type="ECO:0000313" key="2">
    <source>
        <dbReference type="Proteomes" id="UP001152320"/>
    </source>
</evidence>
<sequence>MDRNDSSAEEIDKFLVMFEMMKDFIFGDAIYEVTYNRQVKLRKPQELPLQEDVAKVRQHTISSLTRIMDDPYLSWEPGNFTELRDLAVTRLTIFNARRGGEPAIRLSLSE</sequence>
<dbReference type="OrthoDB" id="10066064at2759"/>
<accession>A0A9Q1CAJ4</accession>
<dbReference type="AlphaFoldDB" id="A0A9Q1CAJ4"/>
<comment type="caution">
    <text evidence="1">The sequence shown here is derived from an EMBL/GenBank/DDBJ whole genome shotgun (WGS) entry which is preliminary data.</text>
</comment>
<organism evidence="1 2">
    <name type="scientific">Holothuria leucospilota</name>
    <name type="common">Black long sea cucumber</name>
    <name type="synonym">Mertensiothuria leucospilota</name>
    <dbReference type="NCBI Taxonomy" id="206669"/>
    <lineage>
        <taxon>Eukaryota</taxon>
        <taxon>Metazoa</taxon>
        <taxon>Echinodermata</taxon>
        <taxon>Eleutherozoa</taxon>
        <taxon>Echinozoa</taxon>
        <taxon>Holothuroidea</taxon>
        <taxon>Aspidochirotacea</taxon>
        <taxon>Aspidochirotida</taxon>
        <taxon>Holothuriidae</taxon>
        <taxon>Holothuria</taxon>
    </lineage>
</organism>
<protein>
    <submittedName>
        <fullName evidence="1">Uncharacterized protein</fullName>
    </submittedName>
</protein>
<dbReference type="Proteomes" id="UP001152320">
    <property type="component" value="Chromosome 5"/>
</dbReference>
<reference evidence="1" key="1">
    <citation type="submission" date="2021-10" db="EMBL/GenBank/DDBJ databases">
        <title>Tropical sea cucumber genome reveals ecological adaptation and Cuvierian tubules defense mechanism.</title>
        <authorList>
            <person name="Chen T."/>
        </authorList>
    </citation>
    <scope>NUCLEOTIDE SEQUENCE</scope>
    <source>
        <strain evidence="1">Nanhai2018</strain>
        <tissue evidence="1">Muscle</tissue>
    </source>
</reference>
<gene>
    <name evidence="1" type="ORF">HOLleu_12196</name>
</gene>
<keyword evidence="2" id="KW-1185">Reference proteome</keyword>
<dbReference type="PANTHER" id="PTHR33480">
    <property type="entry name" value="SET DOMAIN-CONTAINING PROTEIN-RELATED"/>
    <property type="match status" value="1"/>
</dbReference>
<name>A0A9Q1CAJ4_HOLLE</name>